<feature type="region of interest" description="Disordered" evidence="6">
    <location>
        <begin position="217"/>
        <end position="236"/>
    </location>
</feature>
<organism evidence="8 9">
    <name type="scientific">Sodiomyces alkalinus (strain CBS 110278 / VKM F-3762 / F11)</name>
    <name type="common">Alkaliphilic filamentous fungus</name>
    <dbReference type="NCBI Taxonomy" id="1314773"/>
    <lineage>
        <taxon>Eukaryota</taxon>
        <taxon>Fungi</taxon>
        <taxon>Dikarya</taxon>
        <taxon>Ascomycota</taxon>
        <taxon>Pezizomycotina</taxon>
        <taxon>Sordariomycetes</taxon>
        <taxon>Hypocreomycetidae</taxon>
        <taxon>Glomerellales</taxon>
        <taxon>Plectosphaerellaceae</taxon>
        <taxon>Sodiomyces</taxon>
    </lineage>
</organism>
<evidence type="ECO:0000259" key="7">
    <source>
        <dbReference type="SMART" id="SM00415"/>
    </source>
</evidence>
<evidence type="ECO:0000256" key="3">
    <source>
        <dbReference type="ARBA" id="ARBA00023125"/>
    </source>
</evidence>
<dbReference type="STRING" id="1314773.A0A3N2Q9C4"/>
<dbReference type="PANTHER" id="PTHR10015">
    <property type="entry name" value="HEAT SHOCK TRANSCRIPTION FACTOR"/>
    <property type="match status" value="1"/>
</dbReference>
<feature type="compositionally biased region" description="Gly residues" evidence="6">
    <location>
        <begin position="514"/>
        <end position="528"/>
    </location>
</feature>
<keyword evidence="3" id="KW-0238">DNA-binding</keyword>
<dbReference type="AlphaFoldDB" id="A0A3N2Q9C4"/>
<dbReference type="PANTHER" id="PTHR10015:SF427">
    <property type="entry name" value="HEAT SHOCK FACTOR PROTEIN"/>
    <property type="match status" value="1"/>
</dbReference>
<dbReference type="GO" id="GO:0005634">
    <property type="term" value="C:nucleus"/>
    <property type="evidence" value="ECO:0007669"/>
    <property type="project" value="UniProtKB-SubCell"/>
</dbReference>
<dbReference type="SMART" id="SM00415">
    <property type="entry name" value="HSF"/>
    <property type="match status" value="1"/>
</dbReference>
<dbReference type="RefSeq" id="XP_028471113.1">
    <property type="nucleotide sequence ID" value="XM_028609476.1"/>
</dbReference>
<keyword evidence="4" id="KW-0539">Nucleus</keyword>
<dbReference type="PRINTS" id="PR00056">
    <property type="entry name" value="HSFDOMAIN"/>
</dbReference>
<dbReference type="Pfam" id="PF00447">
    <property type="entry name" value="HSF_DNA-bind"/>
    <property type="match status" value="1"/>
</dbReference>
<feature type="region of interest" description="Disordered" evidence="6">
    <location>
        <begin position="412"/>
        <end position="462"/>
    </location>
</feature>
<feature type="domain" description="HSF-type DNA-binding" evidence="7">
    <location>
        <begin position="143"/>
        <end position="250"/>
    </location>
</feature>
<dbReference type="InterPro" id="IPR000232">
    <property type="entry name" value="HSF_DNA-bd"/>
</dbReference>
<dbReference type="OrthoDB" id="60033at2759"/>
<feature type="region of interest" description="Disordered" evidence="6">
    <location>
        <begin position="755"/>
        <end position="801"/>
    </location>
</feature>
<proteinExistence type="inferred from homology"/>
<dbReference type="GO" id="GO:0043565">
    <property type="term" value="F:sequence-specific DNA binding"/>
    <property type="evidence" value="ECO:0007669"/>
    <property type="project" value="InterPro"/>
</dbReference>
<feature type="region of interest" description="Disordered" evidence="6">
    <location>
        <begin position="510"/>
        <end position="532"/>
    </location>
</feature>
<comment type="similarity">
    <text evidence="2 5">Belongs to the HSF family.</text>
</comment>
<dbReference type="GeneID" id="39577954"/>
<dbReference type="InterPro" id="IPR036390">
    <property type="entry name" value="WH_DNA-bd_sf"/>
</dbReference>
<evidence type="ECO:0000313" key="9">
    <source>
        <dbReference type="Proteomes" id="UP000272025"/>
    </source>
</evidence>
<name>A0A3N2Q9C4_SODAK</name>
<dbReference type="FunFam" id="1.10.10.10:FF:000173">
    <property type="entry name" value="Heat shock transcription factor Hsf1"/>
    <property type="match status" value="1"/>
</dbReference>
<keyword evidence="9" id="KW-1185">Reference proteome</keyword>
<gene>
    <name evidence="8" type="ORF">SODALDRAFT_319793</name>
</gene>
<feature type="region of interest" description="Disordered" evidence="6">
    <location>
        <begin position="247"/>
        <end position="299"/>
    </location>
</feature>
<dbReference type="SUPFAM" id="SSF46785">
    <property type="entry name" value="Winged helix' DNA-binding domain"/>
    <property type="match status" value="1"/>
</dbReference>
<dbReference type="Proteomes" id="UP000272025">
    <property type="component" value="Unassembled WGS sequence"/>
</dbReference>
<evidence type="ECO:0000256" key="5">
    <source>
        <dbReference type="RuleBase" id="RU004020"/>
    </source>
</evidence>
<reference evidence="8 9" key="1">
    <citation type="journal article" date="2018" name="Mol. Ecol.">
        <title>The obligate alkalophilic soda-lake fungus Sodiomyces alkalinus has shifted to a protein diet.</title>
        <authorList>
            <person name="Grum-Grzhimaylo A.A."/>
            <person name="Falkoski D.L."/>
            <person name="van den Heuvel J."/>
            <person name="Valero-Jimenez C.A."/>
            <person name="Min B."/>
            <person name="Choi I.G."/>
            <person name="Lipzen A."/>
            <person name="Daum C.G."/>
            <person name="Aanen D.K."/>
            <person name="Tsang A."/>
            <person name="Henrissat B."/>
            <person name="Bilanenko E.N."/>
            <person name="de Vries R.P."/>
            <person name="van Kan J.A.L."/>
            <person name="Grigoriev I.V."/>
            <person name="Debets A.J.M."/>
        </authorList>
    </citation>
    <scope>NUCLEOTIDE SEQUENCE [LARGE SCALE GENOMIC DNA]</scope>
    <source>
        <strain evidence="8 9">F11</strain>
    </source>
</reference>
<accession>A0A3N2Q9C4</accession>
<dbReference type="Gene3D" id="1.10.10.10">
    <property type="entry name" value="Winged helix-like DNA-binding domain superfamily/Winged helix DNA-binding domain"/>
    <property type="match status" value="1"/>
</dbReference>
<feature type="compositionally biased region" description="Acidic residues" evidence="6">
    <location>
        <begin position="267"/>
        <end position="277"/>
    </location>
</feature>
<evidence type="ECO:0000256" key="2">
    <source>
        <dbReference type="ARBA" id="ARBA00006403"/>
    </source>
</evidence>
<dbReference type="GO" id="GO:0003700">
    <property type="term" value="F:DNA-binding transcription factor activity"/>
    <property type="evidence" value="ECO:0007669"/>
    <property type="project" value="InterPro"/>
</dbReference>
<feature type="region of interest" description="Disordered" evidence="6">
    <location>
        <begin position="559"/>
        <end position="642"/>
    </location>
</feature>
<protein>
    <recommendedName>
        <fullName evidence="7">HSF-type DNA-binding domain-containing protein</fullName>
    </recommendedName>
</protein>
<feature type="compositionally biased region" description="Low complexity" evidence="6">
    <location>
        <begin position="436"/>
        <end position="455"/>
    </location>
</feature>
<sequence>MPMPVMQPRYSSPAATYPSPNHDLARWHDPAVTGPFADGTTQAVHPYAMMASQPPPPPQQYAQPSTPNGTTALARRHMNRALVPTTAAHPHFDDAEAWPFNTNDPATLLDQTTNGGLSEQSSIEALEELAIKAKREAQAKRKQIPPFVQKLSSFLDEEKNVDLIRWSDKGDSFVVLDEDEFAKTLIPELFKHNNYASFVRQLNMYGFHKRVGLSDNSMRASERKNKSPSEYSNPYFRRGHPNLLWLINKPKSGSKGKSKGGQKPPENDAETDEEAGVEEVGQSIGGGSQSGRALPSGNMPLDRKEIALVREELAKVREQQKMILNAISRIQRDNSTLYQQAVIFQEQHDRHQNSINAILNFLANVFRKTLEDQNSQNVNELLANIMPGNGNNSIPQGSVVDLGDFVSSQVSGASPVSGPKRARGLLPPIPVNGVNAGSSRASMASSSSSGKATPSPYHSHANSVSGTVTELFDHLDGAETASPAASDLLAQELKSNPRESMMKIIQDTNASRSAGGGAGGAGGGGGGLDLPEVVANAPATMTNDQREQMLNNMIAQTQGPEAGTAPVPNSTAAAATAAAAPTASNTSGASFPNIPAPTSTTAGHAPVPAHSPAPGLGGGGGGGSKPAPPANANFSLSPVMNANPLPPSLNHISNTSGELDTLHRMTQDSNERLANIQHILSPLSPSGRIPGLDDMENAGGYFENHNLDLDHFLDTDAFDPNNTFSHMDFNAGAAGAAGGEFDFGILHDHTAAAAVDPTAGGHPPAGDNPSPSGTEEIPRADEFGLAGNSGRPRDTKRRRVG</sequence>
<evidence type="ECO:0000256" key="4">
    <source>
        <dbReference type="ARBA" id="ARBA00023242"/>
    </source>
</evidence>
<feature type="compositionally biased region" description="Low complexity" evidence="6">
    <location>
        <begin position="564"/>
        <end position="590"/>
    </location>
</feature>
<feature type="compositionally biased region" description="Gly residues" evidence="6">
    <location>
        <begin position="615"/>
        <end position="624"/>
    </location>
</feature>
<comment type="subcellular location">
    <subcellularLocation>
        <location evidence="1">Nucleus</location>
    </subcellularLocation>
</comment>
<dbReference type="EMBL" id="ML119051">
    <property type="protein sequence ID" value="ROT43307.1"/>
    <property type="molecule type" value="Genomic_DNA"/>
</dbReference>
<evidence type="ECO:0000313" key="8">
    <source>
        <dbReference type="EMBL" id="ROT43307.1"/>
    </source>
</evidence>
<evidence type="ECO:0000256" key="1">
    <source>
        <dbReference type="ARBA" id="ARBA00004123"/>
    </source>
</evidence>
<evidence type="ECO:0000256" key="6">
    <source>
        <dbReference type="SAM" id="MobiDB-lite"/>
    </source>
</evidence>
<dbReference type="InterPro" id="IPR036388">
    <property type="entry name" value="WH-like_DNA-bd_sf"/>
</dbReference>